<proteinExistence type="predicted"/>
<name>A0A550J806_9BACT</name>
<dbReference type="InterPro" id="IPR029063">
    <property type="entry name" value="SAM-dependent_MTases_sf"/>
</dbReference>
<sequence>MIPWQLIDSSPIPGGGGELQLFQRNTEFTINIVGGGVLMSTHAHASEDALAERTCREIAGRDRPRVLIGGLGMGFTLAAALRRLGPEAEVVVAELVPAVVRWNSEILGEFAGHPLQDSRTRVREGDVGKVMKEERQGFDAILLDVDNGPSGLTRKKNNWLYGLDGLTVAYTALRPQGLLAVWSAGPDRDFHERLRKVGFTVRQTQARAHGDKGERHIIWLAARGA</sequence>
<dbReference type="PANTHER" id="PTHR43317">
    <property type="entry name" value="THERMOSPERMINE SYNTHASE ACAULIS5"/>
    <property type="match status" value="1"/>
</dbReference>
<dbReference type="GO" id="GO:0006596">
    <property type="term" value="P:polyamine biosynthetic process"/>
    <property type="evidence" value="ECO:0007669"/>
    <property type="project" value="UniProtKB-KW"/>
</dbReference>
<dbReference type="Proteomes" id="UP000317155">
    <property type="component" value="Unassembled WGS sequence"/>
</dbReference>
<gene>
    <name evidence="2" type="ORF">FL622_13900</name>
</gene>
<keyword evidence="1" id="KW-0620">Polyamine biosynthesis</keyword>
<dbReference type="PANTHER" id="PTHR43317:SF3">
    <property type="entry name" value="BLR2883 PROTEIN"/>
    <property type="match status" value="1"/>
</dbReference>
<accession>A0A550J806</accession>
<evidence type="ECO:0000313" key="3">
    <source>
        <dbReference type="Proteomes" id="UP000317155"/>
    </source>
</evidence>
<evidence type="ECO:0000313" key="2">
    <source>
        <dbReference type="EMBL" id="TRO79358.1"/>
    </source>
</evidence>
<evidence type="ECO:0000256" key="1">
    <source>
        <dbReference type="ARBA" id="ARBA00023115"/>
    </source>
</evidence>
<dbReference type="OrthoDB" id="9793351at2"/>
<dbReference type="RefSeq" id="WP_092053898.1">
    <property type="nucleotide sequence ID" value="NZ_FOJJ01000003.1"/>
</dbReference>
<dbReference type="Gene3D" id="3.40.50.150">
    <property type="entry name" value="Vaccinia Virus protein VP39"/>
    <property type="match status" value="1"/>
</dbReference>
<keyword evidence="3" id="KW-1185">Reference proteome</keyword>
<reference evidence="2 3" key="1">
    <citation type="submission" date="2019-07" db="EMBL/GenBank/DDBJ databases">
        <title>Insights of Desulfuromonas acetexigens electromicrobiology.</title>
        <authorList>
            <person name="Katuri K."/>
            <person name="Sapireddy V."/>
            <person name="Shaw D.R."/>
            <person name="Saikaly P."/>
        </authorList>
    </citation>
    <scope>NUCLEOTIDE SEQUENCE [LARGE SCALE GENOMIC DNA]</scope>
    <source>
        <strain evidence="2 3">2873</strain>
    </source>
</reference>
<organism evidence="2 3">
    <name type="scientific">Trichloromonas acetexigens</name>
    <dbReference type="NCBI Taxonomy" id="38815"/>
    <lineage>
        <taxon>Bacteria</taxon>
        <taxon>Pseudomonadati</taxon>
        <taxon>Thermodesulfobacteriota</taxon>
        <taxon>Desulfuromonadia</taxon>
        <taxon>Desulfuromonadales</taxon>
        <taxon>Trichloromonadaceae</taxon>
        <taxon>Trichloromonas</taxon>
    </lineage>
</organism>
<dbReference type="EMBL" id="VJVV01000011">
    <property type="protein sequence ID" value="TRO79358.1"/>
    <property type="molecule type" value="Genomic_DNA"/>
</dbReference>
<evidence type="ECO:0008006" key="4">
    <source>
        <dbReference type="Google" id="ProtNLM"/>
    </source>
</evidence>
<protein>
    <recommendedName>
        <fullName evidence="4">Spermidine synthase</fullName>
    </recommendedName>
</protein>
<dbReference type="AlphaFoldDB" id="A0A550J806"/>
<dbReference type="SUPFAM" id="SSF53335">
    <property type="entry name" value="S-adenosyl-L-methionine-dependent methyltransferases"/>
    <property type="match status" value="1"/>
</dbReference>
<comment type="caution">
    <text evidence="2">The sequence shown here is derived from an EMBL/GenBank/DDBJ whole genome shotgun (WGS) entry which is preliminary data.</text>
</comment>